<comment type="caution">
    <text evidence="1">The sequence shown here is derived from an EMBL/GenBank/DDBJ whole genome shotgun (WGS) entry which is preliminary data.</text>
</comment>
<reference evidence="1 2" key="1">
    <citation type="submission" date="2024-05" db="EMBL/GenBank/DDBJ databases">
        <title>Genetic variation in Jamaican populations of the coffee berry borer (Hypothenemus hampei).</title>
        <authorList>
            <person name="Errbii M."/>
            <person name="Myrie A."/>
        </authorList>
    </citation>
    <scope>NUCLEOTIDE SEQUENCE [LARGE SCALE GENOMIC DNA]</scope>
    <source>
        <strain evidence="1">JA-Hopewell-2020-01-JO</strain>
        <tissue evidence="1">Whole body</tissue>
    </source>
</reference>
<dbReference type="AlphaFoldDB" id="A0ABD1FE19"/>
<keyword evidence="2" id="KW-1185">Reference proteome</keyword>
<sequence>MITINCTKICNSLKEKYTKERENTTNIPSNSGSQDFNKKTNISRIFISSEWQDVLTMPTEFSQEEEEYDEIFENKAAIL</sequence>
<evidence type="ECO:0000313" key="1">
    <source>
        <dbReference type="EMBL" id="KAL1516416.1"/>
    </source>
</evidence>
<proteinExistence type="predicted"/>
<accession>A0ABD1FE19</accession>
<evidence type="ECO:0000313" key="2">
    <source>
        <dbReference type="Proteomes" id="UP001566132"/>
    </source>
</evidence>
<gene>
    <name evidence="1" type="ORF">ABEB36_000334</name>
</gene>
<dbReference type="Proteomes" id="UP001566132">
    <property type="component" value="Unassembled WGS sequence"/>
</dbReference>
<dbReference type="EMBL" id="JBDJPC010000001">
    <property type="protein sequence ID" value="KAL1516416.1"/>
    <property type="molecule type" value="Genomic_DNA"/>
</dbReference>
<organism evidence="1 2">
    <name type="scientific">Hypothenemus hampei</name>
    <name type="common">Coffee berry borer</name>
    <dbReference type="NCBI Taxonomy" id="57062"/>
    <lineage>
        <taxon>Eukaryota</taxon>
        <taxon>Metazoa</taxon>
        <taxon>Ecdysozoa</taxon>
        <taxon>Arthropoda</taxon>
        <taxon>Hexapoda</taxon>
        <taxon>Insecta</taxon>
        <taxon>Pterygota</taxon>
        <taxon>Neoptera</taxon>
        <taxon>Endopterygota</taxon>
        <taxon>Coleoptera</taxon>
        <taxon>Polyphaga</taxon>
        <taxon>Cucujiformia</taxon>
        <taxon>Curculionidae</taxon>
        <taxon>Scolytinae</taxon>
        <taxon>Hypothenemus</taxon>
    </lineage>
</organism>
<protein>
    <submittedName>
        <fullName evidence="1">Uncharacterized protein</fullName>
    </submittedName>
</protein>
<name>A0ABD1FE19_HYPHA</name>